<dbReference type="AlphaFoldDB" id="A0A9D5GV03"/>
<dbReference type="PANTHER" id="PTHR22835">
    <property type="entry name" value="ZINC FINGER FYVE DOMAIN CONTAINING PROTEIN"/>
    <property type="match status" value="1"/>
</dbReference>
<reference evidence="4 5" key="1">
    <citation type="journal article" date="2022" name="Nat. Genet.">
        <title>Improved pea reference genome and pan-genome highlight genomic features and evolutionary characteristics.</title>
        <authorList>
            <person name="Yang T."/>
            <person name="Liu R."/>
            <person name="Luo Y."/>
            <person name="Hu S."/>
            <person name="Wang D."/>
            <person name="Wang C."/>
            <person name="Pandey M.K."/>
            <person name="Ge S."/>
            <person name="Xu Q."/>
            <person name="Li N."/>
            <person name="Li G."/>
            <person name="Huang Y."/>
            <person name="Saxena R.K."/>
            <person name="Ji Y."/>
            <person name="Li M."/>
            <person name="Yan X."/>
            <person name="He Y."/>
            <person name="Liu Y."/>
            <person name="Wang X."/>
            <person name="Xiang C."/>
            <person name="Varshney R.K."/>
            <person name="Ding H."/>
            <person name="Gao S."/>
            <person name="Zong X."/>
        </authorList>
    </citation>
    <scope>NUCLEOTIDE SEQUENCE [LARGE SCALE GENOMIC DNA]</scope>
    <source>
        <strain evidence="4 5">cv. Zhongwan 6</strain>
    </source>
</reference>
<organism evidence="4 5">
    <name type="scientific">Pisum sativum</name>
    <name type="common">Garden pea</name>
    <name type="synonym">Lathyrus oleraceus</name>
    <dbReference type="NCBI Taxonomy" id="3888"/>
    <lineage>
        <taxon>Eukaryota</taxon>
        <taxon>Viridiplantae</taxon>
        <taxon>Streptophyta</taxon>
        <taxon>Embryophyta</taxon>
        <taxon>Tracheophyta</taxon>
        <taxon>Spermatophyta</taxon>
        <taxon>Magnoliopsida</taxon>
        <taxon>eudicotyledons</taxon>
        <taxon>Gunneridae</taxon>
        <taxon>Pentapetalae</taxon>
        <taxon>rosids</taxon>
        <taxon>fabids</taxon>
        <taxon>Fabales</taxon>
        <taxon>Fabaceae</taxon>
        <taxon>Papilionoideae</taxon>
        <taxon>50 kb inversion clade</taxon>
        <taxon>NPAAA clade</taxon>
        <taxon>Hologalegina</taxon>
        <taxon>IRL clade</taxon>
        <taxon>Fabeae</taxon>
        <taxon>Lathyrus</taxon>
    </lineage>
</organism>
<evidence type="ECO:0000313" key="5">
    <source>
        <dbReference type="Proteomes" id="UP001058974"/>
    </source>
</evidence>
<evidence type="ECO:0000256" key="3">
    <source>
        <dbReference type="SAM" id="Phobius"/>
    </source>
</evidence>
<protein>
    <submittedName>
        <fullName evidence="4">Uncharacterized protein</fullName>
    </submittedName>
</protein>
<dbReference type="Proteomes" id="UP001058974">
    <property type="component" value="Chromosome 1"/>
</dbReference>
<comment type="caution">
    <text evidence="4">The sequence shown here is derived from an EMBL/GenBank/DDBJ whole genome shotgun (WGS) entry which is preliminary data.</text>
</comment>
<keyword evidence="3" id="KW-1133">Transmembrane helix</keyword>
<comment type="similarity">
    <text evidence="1">Belongs to the 'GDSL' lipolytic enzyme family.</text>
</comment>
<dbReference type="InterPro" id="IPR001087">
    <property type="entry name" value="GDSL"/>
</dbReference>
<dbReference type="SUPFAM" id="SSF52266">
    <property type="entry name" value="SGNH hydrolase"/>
    <property type="match status" value="1"/>
</dbReference>
<dbReference type="Pfam" id="PF00657">
    <property type="entry name" value="Lipase_GDSL"/>
    <property type="match status" value="1"/>
</dbReference>
<dbReference type="GO" id="GO:0016788">
    <property type="term" value="F:hydrolase activity, acting on ester bonds"/>
    <property type="evidence" value="ECO:0007669"/>
    <property type="project" value="InterPro"/>
</dbReference>
<keyword evidence="3" id="KW-0812">Transmembrane</keyword>
<dbReference type="InterPro" id="IPR036514">
    <property type="entry name" value="SGNH_hydro_sf"/>
</dbReference>
<sequence length="259" mass="29207">MFIIILYPSVLNKRVWYCMNFLSLFEKLCVCKFYMVLIMNHKSLIHVFLCFILFLGCSLFQVFGNNNYSSKKCVYPAIYNFGDSNSDTGAGYAAFYAANPPNGMKLFKNIPGRFSDGRVIVDFISEELNLPYLSSYLNSIGSNYSHGANFAVGGASIRPGQGYTPFHLSLQVSQFVLFKSRIKSGLHEDFSNAIYTIDIGQNDLAYGFQQTSEKQVQRSIPEILTKLSQAVKKLYAQGARVFWIHNTGPIGCLPFKYLN</sequence>
<feature type="transmembrane region" description="Helical" evidence="3">
    <location>
        <begin position="44"/>
        <end position="63"/>
    </location>
</feature>
<keyword evidence="2" id="KW-0325">Glycoprotein</keyword>
<accession>A0A9D5GV03</accession>
<keyword evidence="5" id="KW-1185">Reference proteome</keyword>
<name>A0A9D5GV03_PEA</name>
<keyword evidence="3" id="KW-0472">Membrane</keyword>
<proteinExistence type="inferred from homology"/>
<gene>
    <name evidence="4" type="ORF">KIW84_011472</name>
</gene>
<evidence type="ECO:0000313" key="4">
    <source>
        <dbReference type="EMBL" id="KAI5442412.1"/>
    </source>
</evidence>
<feature type="transmembrane region" description="Helical" evidence="3">
    <location>
        <begin position="14"/>
        <end position="37"/>
    </location>
</feature>
<dbReference type="EMBL" id="JAMSHJ010000001">
    <property type="protein sequence ID" value="KAI5442412.1"/>
    <property type="molecule type" value="Genomic_DNA"/>
</dbReference>
<dbReference type="Gene3D" id="3.40.50.1110">
    <property type="entry name" value="SGNH hydrolase"/>
    <property type="match status" value="1"/>
</dbReference>
<dbReference type="Gramene" id="Psat01G0147200-T1">
    <property type="protein sequence ID" value="KAI5442412.1"/>
    <property type="gene ID" value="KIW84_011472"/>
</dbReference>
<evidence type="ECO:0000256" key="1">
    <source>
        <dbReference type="ARBA" id="ARBA00008668"/>
    </source>
</evidence>
<dbReference type="PANTHER" id="PTHR22835:SF555">
    <property type="entry name" value="GDSL-LIKE LIPASE_ACYLHYDROLASE"/>
    <property type="match status" value="1"/>
</dbReference>
<evidence type="ECO:0000256" key="2">
    <source>
        <dbReference type="ARBA" id="ARBA00023180"/>
    </source>
</evidence>